<feature type="transmembrane region" description="Helical" evidence="5">
    <location>
        <begin position="160"/>
        <end position="179"/>
    </location>
</feature>
<proteinExistence type="predicted"/>
<dbReference type="PANTHER" id="PTHR30520">
    <property type="entry name" value="FORMATE TRANSPORTER-RELATED"/>
    <property type="match status" value="1"/>
</dbReference>
<gene>
    <name evidence="6" type="ORF">FEZ08_02330</name>
</gene>
<dbReference type="GO" id="GO:0005886">
    <property type="term" value="C:plasma membrane"/>
    <property type="evidence" value="ECO:0007669"/>
    <property type="project" value="TreeGrafter"/>
</dbReference>
<comment type="subcellular location">
    <subcellularLocation>
        <location evidence="1">Membrane</location>
        <topology evidence="1">Multi-pass membrane protein</topology>
    </subcellularLocation>
</comment>
<accession>A0A5R8QHF6</accession>
<dbReference type="Gene3D" id="1.20.1080.10">
    <property type="entry name" value="Glycerol uptake facilitator protein"/>
    <property type="match status" value="1"/>
</dbReference>
<evidence type="ECO:0000313" key="6">
    <source>
        <dbReference type="EMBL" id="TLG77479.1"/>
    </source>
</evidence>
<name>A0A5R8QHF6_9FIRM</name>
<dbReference type="AlphaFoldDB" id="A0A5R8QHF6"/>
<dbReference type="EMBL" id="VBWP01000001">
    <property type="protein sequence ID" value="TLG77479.1"/>
    <property type="molecule type" value="Genomic_DNA"/>
</dbReference>
<evidence type="ECO:0000256" key="3">
    <source>
        <dbReference type="ARBA" id="ARBA00022989"/>
    </source>
</evidence>
<feature type="transmembrane region" description="Helical" evidence="5">
    <location>
        <begin position="69"/>
        <end position="88"/>
    </location>
</feature>
<keyword evidence="7" id="KW-1185">Reference proteome</keyword>
<dbReference type="InterPro" id="IPR000292">
    <property type="entry name" value="For/NO2_transpt"/>
</dbReference>
<dbReference type="OrthoDB" id="9786493at2"/>
<dbReference type="InParanoid" id="A0A5R8QHF6"/>
<comment type="caution">
    <text evidence="6">The sequence shown here is derived from an EMBL/GenBank/DDBJ whole genome shotgun (WGS) entry which is preliminary data.</text>
</comment>
<dbReference type="GO" id="GO:0015499">
    <property type="term" value="F:formate transmembrane transporter activity"/>
    <property type="evidence" value="ECO:0007669"/>
    <property type="project" value="TreeGrafter"/>
</dbReference>
<evidence type="ECO:0000256" key="4">
    <source>
        <dbReference type="ARBA" id="ARBA00023136"/>
    </source>
</evidence>
<feature type="transmembrane region" description="Helical" evidence="5">
    <location>
        <begin position="234"/>
        <end position="256"/>
    </location>
</feature>
<keyword evidence="4 5" id="KW-0472">Membrane</keyword>
<evidence type="ECO:0000313" key="7">
    <source>
        <dbReference type="Proteomes" id="UP000306912"/>
    </source>
</evidence>
<sequence>MAAESQSLMNKLEQAVLKKVDLADKSPSRYFVRAMLATAFLTLATNMAFMVGEKVNHVDPTHSLGKLMYALFFGWALVMILFMNSELFTSNAMYFSAKLTRKVVKPSKAAKVLVLCYIGNFVGAIAMSALIVYSGTWGESIGEFATSAVAAKLAKPPMDIFLQGIIANFVVNTAVIVSLNLKDDMAKVTSLVFIVFIFALFGSEHVIANFSAFSTVFFANNFAGFDLMALLSNFLFATLGNIVGGGLLIGVVYVWLNKGDFKYKD</sequence>
<evidence type="ECO:0000256" key="5">
    <source>
        <dbReference type="SAM" id="Phobius"/>
    </source>
</evidence>
<dbReference type="RefSeq" id="WP_138190089.1">
    <property type="nucleotide sequence ID" value="NZ_VBWP01000001.1"/>
</dbReference>
<evidence type="ECO:0000256" key="2">
    <source>
        <dbReference type="ARBA" id="ARBA00022692"/>
    </source>
</evidence>
<keyword evidence="2 5" id="KW-0812">Transmembrane</keyword>
<dbReference type="InterPro" id="IPR023271">
    <property type="entry name" value="Aquaporin-like"/>
</dbReference>
<feature type="transmembrane region" description="Helical" evidence="5">
    <location>
        <begin position="30"/>
        <end position="49"/>
    </location>
</feature>
<evidence type="ECO:0000256" key="1">
    <source>
        <dbReference type="ARBA" id="ARBA00004141"/>
    </source>
</evidence>
<keyword evidence="3 5" id="KW-1133">Transmembrane helix</keyword>
<dbReference type="PANTHER" id="PTHR30520:SF8">
    <property type="entry name" value="NITRITE TRANSPORTER NIRC"/>
    <property type="match status" value="1"/>
</dbReference>
<dbReference type="Pfam" id="PF01226">
    <property type="entry name" value="Form_Nir_trans"/>
    <property type="match status" value="1"/>
</dbReference>
<organism evidence="6 7">
    <name type="scientific">Culicoidibacter larvae</name>
    <dbReference type="NCBI Taxonomy" id="2579976"/>
    <lineage>
        <taxon>Bacteria</taxon>
        <taxon>Bacillati</taxon>
        <taxon>Bacillota</taxon>
        <taxon>Culicoidibacteria</taxon>
        <taxon>Culicoidibacterales</taxon>
        <taxon>Culicoidibacteraceae</taxon>
        <taxon>Culicoidibacter</taxon>
    </lineage>
</organism>
<feature type="transmembrane region" description="Helical" evidence="5">
    <location>
        <begin position="191"/>
        <end position="214"/>
    </location>
</feature>
<feature type="transmembrane region" description="Helical" evidence="5">
    <location>
        <begin position="109"/>
        <end position="133"/>
    </location>
</feature>
<dbReference type="Proteomes" id="UP000306912">
    <property type="component" value="Unassembled WGS sequence"/>
</dbReference>
<dbReference type="FunCoup" id="A0A5R8QHF6">
    <property type="interactions" value="10"/>
</dbReference>
<protein>
    <submittedName>
        <fullName evidence="6">Formate-nitrite transporter</fullName>
    </submittedName>
</protein>
<reference evidence="6 7" key="1">
    <citation type="submission" date="2019-05" db="EMBL/GenBank/DDBJ databases">
        <title>Culicoidintestinum kansasii gen. nov., sp. nov. from the gastrointestinal tract of the biting midge, Culicoides sonorensis.</title>
        <authorList>
            <person name="Neupane S."/>
            <person name="Ghosh A."/>
            <person name="Gunther S."/>
            <person name="Martin K."/>
            <person name="Zurek L."/>
        </authorList>
    </citation>
    <scope>NUCLEOTIDE SEQUENCE [LARGE SCALE GENOMIC DNA]</scope>
    <source>
        <strain evidence="6 7">CS-1</strain>
    </source>
</reference>